<feature type="domain" description="Tc1-like transposase DDE" evidence="1">
    <location>
        <begin position="40"/>
        <end position="92"/>
    </location>
</feature>
<accession>A0A8J5IJL0</accession>
<dbReference type="EMBL" id="JAENGY010001081">
    <property type="protein sequence ID" value="KAG6952808.1"/>
    <property type="molecule type" value="Genomic_DNA"/>
</dbReference>
<evidence type="ECO:0000313" key="3">
    <source>
        <dbReference type="Proteomes" id="UP000709295"/>
    </source>
</evidence>
<keyword evidence="3" id="KW-1185">Reference proteome</keyword>
<dbReference type="AlphaFoldDB" id="A0A8J5IJL0"/>
<sequence>MREEKVAIRGDFQCKPPGMFDRVSFVECCRDFVYSNCGNIRQYPGSNSVWILDGAKIHRQPEIVHYLHSVGVVPMFLPAYCPFFNPIEFMLKLSSATTASRVRGISHHLSWKHFSGSRCLIWHVCLSIADGRRKATSILLGHSRRRRERCQTFGKTREEFCKDDYDLEFSTQR</sequence>
<dbReference type="Pfam" id="PF13358">
    <property type="entry name" value="DDE_3"/>
    <property type="match status" value="1"/>
</dbReference>
<dbReference type="InterPro" id="IPR038717">
    <property type="entry name" value="Tc1-like_DDE_dom"/>
</dbReference>
<gene>
    <name evidence="2" type="ORF">JG688_00013121</name>
</gene>
<organism evidence="2 3">
    <name type="scientific">Phytophthora aleatoria</name>
    <dbReference type="NCBI Taxonomy" id="2496075"/>
    <lineage>
        <taxon>Eukaryota</taxon>
        <taxon>Sar</taxon>
        <taxon>Stramenopiles</taxon>
        <taxon>Oomycota</taxon>
        <taxon>Peronosporomycetes</taxon>
        <taxon>Peronosporales</taxon>
        <taxon>Peronosporaceae</taxon>
        <taxon>Phytophthora</taxon>
    </lineage>
</organism>
<proteinExistence type="predicted"/>
<dbReference type="Proteomes" id="UP000709295">
    <property type="component" value="Unassembled WGS sequence"/>
</dbReference>
<evidence type="ECO:0000313" key="2">
    <source>
        <dbReference type="EMBL" id="KAG6952808.1"/>
    </source>
</evidence>
<protein>
    <recommendedName>
        <fullName evidence="1">Tc1-like transposase DDE domain-containing protein</fullName>
    </recommendedName>
</protein>
<reference evidence="2" key="1">
    <citation type="submission" date="2021-01" db="EMBL/GenBank/DDBJ databases">
        <title>Phytophthora aleatoria, a newly-described species from Pinus radiata is distinct from Phytophthora cactorum isolates based on comparative genomics.</title>
        <authorList>
            <person name="Mcdougal R."/>
            <person name="Panda P."/>
            <person name="Williams N."/>
            <person name="Studholme D.J."/>
        </authorList>
    </citation>
    <scope>NUCLEOTIDE SEQUENCE</scope>
    <source>
        <strain evidence="2">NZFS 4037</strain>
    </source>
</reference>
<evidence type="ECO:0000259" key="1">
    <source>
        <dbReference type="Pfam" id="PF13358"/>
    </source>
</evidence>
<comment type="caution">
    <text evidence="2">The sequence shown here is derived from an EMBL/GenBank/DDBJ whole genome shotgun (WGS) entry which is preliminary data.</text>
</comment>
<name>A0A8J5IJL0_9STRA</name>